<dbReference type="GO" id="GO:0005840">
    <property type="term" value="C:ribosome"/>
    <property type="evidence" value="ECO:0007669"/>
    <property type="project" value="UniProtKB-KW"/>
</dbReference>
<sequence length="152" mass="16637">MIEIQEMTAADVADIAALERLCFSAPWSENSIAEELETGFSLWLVARLDGAFAGYVGAQLVPPEADMMNLAVVPELRRRGTAQALLQALQERLAARGIGSLTLEVRASNLPAQRLYTAAGFACIGRRPNYYLAPREDALILRKELDHADPCH</sequence>
<dbReference type="PANTHER" id="PTHR43877:SF2">
    <property type="entry name" value="AMINOALKYLPHOSPHONATE N-ACETYLTRANSFERASE-RELATED"/>
    <property type="match status" value="1"/>
</dbReference>
<keyword evidence="2 5" id="KW-0012">Acyltransferase</keyword>
<evidence type="ECO:0000313" key="5">
    <source>
        <dbReference type="EMBL" id="MEQ2511881.1"/>
    </source>
</evidence>
<accession>A0ABV1G8Z7</accession>
<evidence type="ECO:0000256" key="3">
    <source>
        <dbReference type="RuleBase" id="RU363094"/>
    </source>
</evidence>
<dbReference type="Proteomes" id="UP001491552">
    <property type="component" value="Unassembled WGS sequence"/>
</dbReference>
<organism evidence="5 6">
    <name type="scientific">Faecousia intestinalis</name>
    <dbReference type="NCBI Taxonomy" id="3133167"/>
    <lineage>
        <taxon>Bacteria</taxon>
        <taxon>Bacillati</taxon>
        <taxon>Bacillota</taxon>
        <taxon>Clostridia</taxon>
        <taxon>Eubacteriales</taxon>
        <taxon>Oscillospiraceae</taxon>
        <taxon>Faecousia</taxon>
    </lineage>
</organism>
<dbReference type="Pfam" id="PF00583">
    <property type="entry name" value="Acetyltransf_1"/>
    <property type="match status" value="1"/>
</dbReference>
<dbReference type="PANTHER" id="PTHR43877">
    <property type="entry name" value="AMINOALKYLPHOSPHONATE N-ACETYLTRANSFERASE-RELATED-RELATED"/>
    <property type="match status" value="1"/>
</dbReference>
<dbReference type="Gene3D" id="3.40.630.30">
    <property type="match status" value="1"/>
</dbReference>
<reference evidence="5 6" key="1">
    <citation type="submission" date="2024-03" db="EMBL/GenBank/DDBJ databases">
        <title>Human intestinal bacterial collection.</title>
        <authorList>
            <person name="Pauvert C."/>
            <person name="Hitch T.C.A."/>
            <person name="Clavel T."/>
        </authorList>
    </citation>
    <scope>NUCLEOTIDE SEQUENCE [LARGE SCALE GENOMIC DNA]</scope>
    <source>
        <strain evidence="5 6">CLA-AA-H192</strain>
    </source>
</reference>
<dbReference type="SUPFAM" id="SSF55729">
    <property type="entry name" value="Acyl-CoA N-acyltransferases (Nat)"/>
    <property type="match status" value="1"/>
</dbReference>
<proteinExistence type="inferred from homology"/>
<dbReference type="EMBL" id="JBBMFF010000248">
    <property type="protein sequence ID" value="MEQ2511881.1"/>
    <property type="molecule type" value="Genomic_DNA"/>
</dbReference>
<keyword evidence="5" id="KW-0687">Ribonucleoprotein</keyword>
<protein>
    <recommendedName>
        <fullName evidence="3">[Ribosomal protein bS18]-alanine N-acetyltransferase</fullName>
        <ecNumber evidence="3">2.3.1.266</ecNumber>
    </recommendedName>
</protein>
<evidence type="ECO:0000259" key="4">
    <source>
        <dbReference type="PROSITE" id="PS51186"/>
    </source>
</evidence>
<keyword evidence="6" id="KW-1185">Reference proteome</keyword>
<keyword evidence="1 5" id="KW-0808">Transferase</keyword>
<comment type="catalytic activity">
    <reaction evidence="3">
        <text>N-terminal L-alanyl-[ribosomal protein bS18] + acetyl-CoA = N-terminal N(alpha)-acetyl-L-alanyl-[ribosomal protein bS18] + CoA + H(+)</text>
        <dbReference type="Rhea" id="RHEA:43756"/>
        <dbReference type="Rhea" id="RHEA-COMP:10676"/>
        <dbReference type="Rhea" id="RHEA-COMP:10677"/>
        <dbReference type="ChEBI" id="CHEBI:15378"/>
        <dbReference type="ChEBI" id="CHEBI:57287"/>
        <dbReference type="ChEBI" id="CHEBI:57288"/>
        <dbReference type="ChEBI" id="CHEBI:64718"/>
        <dbReference type="ChEBI" id="CHEBI:83683"/>
        <dbReference type="EC" id="2.3.1.266"/>
    </reaction>
</comment>
<dbReference type="InterPro" id="IPR006464">
    <property type="entry name" value="AcTrfase_RimI/Ard1"/>
</dbReference>
<feature type="domain" description="N-acetyltransferase" evidence="4">
    <location>
        <begin position="2"/>
        <end position="146"/>
    </location>
</feature>
<comment type="similarity">
    <text evidence="3">Belongs to the acetyltransferase family. RimI subfamily.</text>
</comment>
<gene>
    <name evidence="5" type="primary">rimI</name>
    <name evidence="5" type="ORF">WMO66_11610</name>
</gene>
<dbReference type="RefSeq" id="WP_349136584.1">
    <property type="nucleotide sequence ID" value="NZ_JBBMFF010000248.1"/>
</dbReference>
<comment type="subcellular location">
    <subcellularLocation>
        <location evidence="3">Cytoplasm</location>
    </subcellularLocation>
</comment>
<dbReference type="InterPro" id="IPR000182">
    <property type="entry name" value="GNAT_dom"/>
</dbReference>
<dbReference type="InterPro" id="IPR050832">
    <property type="entry name" value="Bact_Acetyltransf"/>
</dbReference>
<keyword evidence="5" id="KW-0689">Ribosomal protein</keyword>
<evidence type="ECO:0000256" key="2">
    <source>
        <dbReference type="ARBA" id="ARBA00023315"/>
    </source>
</evidence>
<dbReference type="NCBIfam" id="TIGR01575">
    <property type="entry name" value="rimI"/>
    <property type="match status" value="1"/>
</dbReference>
<comment type="function">
    <text evidence="3">Acetylates the N-terminal alanine of ribosomal protein bS18.</text>
</comment>
<dbReference type="InterPro" id="IPR016181">
    <property type="entry name" value="Acyl_CoA_acyltransferase"/>
</dbReference>
<evidence type="ECO:0000313" key="6">
    <source>
        <dbReference type="Proteomes" id="UP001491552"/>
    </source>
</evidence>
<dbReference type="PROSITE" id="PS51186">
    <property type="entry name" value="GNAT"/>
    <property type="match status" value="1"/>
</dbReference>
<dbReference type="CDD" id="cd04301">
    <property type="entry name" value="NAT_SF"/>
    <property type="match status" value="1"/>
</dbReference>
<dbReference type="EC" id="2.3.1.266" evidence="3"/>
<comment type="caution">
    <text evidence="5">The sequence shown here is derived from an EMBL/GenBank/DDBJ whole genome shotgun (WGS) entry which is preliminary data.</text>
</comment>
<name>A0ABV1G8Z7_9FIRM</name>
<dbReference type="GO" id="GO:0008999">
    <property type="term" value="F:protein-N-terminal-alanine acetyltransferase activity"/>
    <property type="evidence" value="ECO:0007669"/>
    <property type="project" value="UniProtKB-EC"/>
</dbReference>
<keyword evidence="3" id="KW-0963">Cytoplasm</keyword>
<evidence type="ECO:0000256" key="1">
    <source>
        <dbReference type="ARBA" id="ARBA00022679"/>
    </source>
</evidence>